<dbReference type="Gene3D" id="3.40.190.290">
    <property type="match status" value="1"/>
</dbReference>
<proteinExistence type="inferred from homology"/>
<dbReference type="EMBL" id="AP025730">
    <property type="protein sequence ID" value="BDI05849.1"/>
    <property type="molecule type" value="Genomic_DNA"/>
</dbReference>
<evidence type="ECO:0000313" key="7">
    <source>
        <dbReference type="Proteomes" id="UP001057498"/>
    </source>
</evidence>
<dbReference type="PANTHER" id="PTHR30419:SF30">
    <property type="entry name" value="LYSR FAMILY TRANSCRIPTIONAL REGULATOR"/>
    <property type="match status" value="1"/>
</dbReference>
<dbReference type="InterPro" id="IPR000847">
    <property type="entry name" value="LysR_HTH_N"/>
</dbReference>
<evidence type="ECO:0000256" key="1">
    <source>
        <dbReference type="ARBA" id="ARBA00009437"/>
    </source>
</evidence>
<gene>
    <name evidence="6" type="ORF">CATMQ487_28190</name>
</gene>
<dbReference type="PROSITE" id="PS50931">
    <property type="entry name" value="HTH_LYSR"/>
    <property type="match status" value="1"/>
</dbReference>
<dbReference type="Proteomes" id="UP001057498">
    <property type="component" value="Chromosome"/>
</dbReference>
<keyword evidence="7" id="KW-1185">Reference proteome</keyword>
<feature type="domain" description="HTH lysR-type" evidence="5">
    <location>
        <begin position="1"/>
        <end position="58"/>
    </location>
</feature>
<comment type="similarity">
    <text evidence="1">Belongs to the LysR transcriptional regulatory family.</text>
</comment>
<accession>A0ABM7YN21</accession>
<evidence type="ECO:0000256" key="4">
    <source>
        <dbReference type="ARBA" id="ARBA00023163"/>
    </source>
</evidence>
<dbReference type="SUPFAM" id="SSF46785">
    <property type="entry name" value="Winged helix' DNA-binding domain"/>
    <property type="match status" value="1"/>
</dbReference>
<dbReference type="InterPro" id="IPR005119">
    <property type="entry name" value="LysR_subst-bd"/>
</dbReference>
<evidence type="ECO:0000313" key="6">
    <source>
        <dbReference type="EMBL" id="BDI05849.1"/>
    </source>
</evidence>
<evidence type="ECO:0000259" key="5">
    <source>
        <dbReference type="PROSITE" id="PS50931"/>
    </source>
</evidence>
<dbReference type="Pfam" id="PF00126">
    <property type="entry name" value="HTH_1"/>
    <property type="match status" value="1"/>
</dbReference>
<dbReference type="InterPro" id="IPR036390">
    <property type="entry name" value="WH_DNA-bd_sf"/>
</dbReference>
<protein>
    <recommendedName>
        <fullName evidence="5">HTH lysR-type domain-containing protein</fullName>
    </recommendedName>
</protein>
<sequence length="303" mass="32631">MRLTQIRDFLAVVDAGSINAAARRLGVSQPGLTKSLGSLEEELGASLLKRSPTGVTLTALGRLFHVRVRAGYAELAKAQEELAREAKAQVALGFGPFFAAQVVPQAVLRWREKFPDVQLRLVEGLRHATGPMVRDASLDMSLAPRAPQGQDDPAIRFKPIAHLEQIVVARQGHPLAQARSAAALASQEWVSNLRRAATAEALRAIGAPEPRQVMECESFSTMSALLAGSDMLAIVQHPFLDMVLGMPQVDKALQQIPIAERLPGMTVGLHTRADAPLTRPAAALARLLAEIGRSLLQRQPPQS</sequence>
<keyword evidence="3" id="KW-0238">DNA-binding</keyword>
<dbReference type="InterPro" id="IPR036388">
    <property type="entry name" value="WH-like_DNA-bd_sf"/>
</dbReference>
<dbReference type="Pfam" id="PF03466">
    <property type="entry name" value="LysR_substrate"/>
    <property type="match status" value="1"/>
</dbReference>
<dbReference type="InterPro" id="IPR050950">
    <property type="entry name" value="HTH-type_LysR_regulators"/>
</dbReference>
<dbReference type="RefSeq" id="WP_251969190.1">
    <property type="nucleotide sequence ID" value="NZ_AP025730.1"/>
</dbReference>
<dbReference type="PANTHER" id="PTHR30419">
    <property type="entry name" value="HTH-TYPE TRANSCRIPTIONAL REGULATOR YBHD"/>
    <property type="match status" value="1"/>
</dbReference>
<dbReference type="SUPFAM" id="SSF53850">
    <property type="entry name" value="Periplasmic binding protein-like II"/>
    <property type="match status" value="1"/>
</dbReference>
<reference evidence="6" key="1">
    <citation type="submission" date="2022-04" db="EMBL/GenBank/DDBJ databases">
        <title>Whole genome sequence of Sphaerotilus sp. FB-5.</title>
        <authorList>
            <person name="Takeda M."/>
            <person name="Narihara S."/>
            <person name="Akimoto M."/>
            <person name="Akimoto R."/>
            <person name="Nishiyashiki S."/>
            <person name="Murakami T."/>
        </authorList>
    </citation>
    <scope>NUCLEOTIDE SEQUENCE</scope>
    <source>
        <strain evidence="6">FB-5</strain>
    </source>
</reference>
<keyword evidence="4" id="KW-0804">Transcription</keyword>
<name>A0ABM7YN21_9BURK</name>
<keyword evidence="2" id="KW-0805">Transcription regulation</keyword>
<dbReference type="Gene3D" id="1.10.10.10">
    <property type="entry name" value="Winged helix-like DNA-binding domain superfamily/Winged helix DNA-binding domain"/>
    <property type="match status" value="1"/>
</dbReference>
<evidence type="ECO:0000256" key="3">
    <source>
        <dbReference type="ARBA" id="ARBA00023125"/>
    </source>
</evidence>
<evidence type="ECO:0000256" key="2">
    <source>
        <dbReference type="ARBA" id="ARBA00023015"/>
    </source>
</evidence>
<organism evidence="6 7">
    <name type="scientific">Sphaerotilus microaerophilus</name>
    <dbReference type="NCBI Taxonomy" id="2914710"/>
    <lineage>
        <taxon>Bacteria</taxon>
        <taxon>Pseudomonadati</taxon>
        <taxon>Pseudomonadota</taxon>
        <taxon>Betaproteobacteria</taxon>
        <taxon>Burkholderiales</taxon>
        <taxon>Sphaerotilaceae</taxon>
        <taxon>Sphaerotilus</taxon>
    </lineage>
</organism>
<dbReference type="PRINTS" id="PR00039">
    <property type="entry name" value="HTHLYSR"/>
</dbReference>